<evidence type="ECO:0000259" key="2">
    <source>
        <dbReference type="Pfam" id="PF00535"/>
    </source>
</evidence>
<evidence type="ECO:0000313" key="3">
    <source>
        <dbReference type="EMBL" id="EHB66946.1"/>
    </source>
</evidence>
<organism evidence="3 4">
    <name type="scientific">Paenibacillus lactis 154</name>
    <dbReference type="NCBI Taxonomy" id="743719"/>
    <lineage>
        <taxon>Bacteria</taxon>
        <taxon>Bacillati</taxon>
        <taxon>Bacillota</taxon>
        <taxon>Bacilli</taxon>
        <taxon>Bacillales</taxon>
        <taxon>Paenibacillaceae</taxon>
        <taxon>Paenibacillus</taxon>
    </lineage>
</organism>
<accession>G4HAI7</accession>
<proteinExistence type="inferred from homology"/>
<dbReference type="PANTHER" id="PTHR43685">
    <property type="entry name" value="GLYCOSYLTRANSFERASE"/>
    <property type="match status" value="1"/>
</dbReference>
<dbReference type="EMBL" id="AGIP01000002">
    <property type="protein sequence ID" value="EHB66946.1"/>
    <property type="molecule type" value="Genomic_DNA"/>
</dbReference>
<dbReference type="InterPro" id="IPR050834">
    <property type="entry name" value="Glycosyltransf_2"/>
</dbReference>
<dbReference type="Proteomes" id="UP000003891">
    <property type="component" value="Unassembled WGS sequence"/>
</dbReference>
<dbReference type="InterPro" id="IPR001173">
    <property type="entry name" value="Glyco_trans_2-like"/>
</dbReference>
<gene>
    <name evidence="3" type="ORF">PaelaDRAFT_1170</name>
</gene>
<sequence>MIAFIISRGSHSGTLQTEKSLKAVLPDWEVITIPETGTADRLNQSLQSYDEAFFLTLHGGDILRPEFMEQLQAWSQELQDGDGGIVIQPRRSYTTRTQDTIQDCAVLWRTSAVLTGTCPGFAGRNFMPFDPLVLYDQYVRIRHAYRWKMVSTDAYIPARAYPERPARNPEVEAREIMPIILRSQTQVEERPEVLFSPVISVVICTYNNADYLPWAVRSVMAQNDPAWELLIIDDGSTDATPSYLKTLQEDSRIRCYRQHRNVGKAACLNTALQRARGKWLLELDADDWLAPECLARLSKEALNSEDSGAIYADHYEWTERRSGELVFRGVKKPPEALSRQWLLEEGPALAPRMFRVGLLIKLNGWSTSVPQGGRLYEDIELLARLALEETIRYLPLPLYHRRIRSGSMTRMHERLYKPWSRSMSAEIRNEIRKGDPRSL</sequence>
<reference evidence="3 4" key="1">
    <citation type="submission" date="2011-09" db="EMBL/GenBank/DDBJ databases">
        <title>The draft genome of Paenibacillus lactis 154.</title>
        <authorList>
            <consortium name="US DOE Joint Genome Institute (JGI-PGF)"/>
            <person name="Lucas S."/>
            <person name="Han J."/>
            <person name="Lapidus A."/>
            <person name="Cheng J.-F."/>
            <person name="Goodwin L."/>
            <person name="Pitluck S."/>
            <person name="Peters L."/>
            <person name="Land M.L."/>
            <person name="Hauser L."/>
            <person name="Siebers A."/>
            <person name="Thelen M."/>
            <person name="Hugenholtz P."/>
            <person name="Allgaier M."/>
            <person name="Woyke T.J."/>
        </authorList>
    </citation>
    <scope>NUCLEOTIDE SEQUENCE [LARGE SCALE GENOMIC DNA]</scope>
    <source>
        <strain evidence="3 4">154</strain>
    </source>
</reference>
<protein>
    <submittedName>
        <fullName evidence="3">Glycosyl transferase family 2</fullName>
    </submittedName>
</protein>
<evidence type="ECO:0000313" key="4">
    <source>
        <dbReference type="Proteomes" id="UP000003891"/>
    </source>
</evidence>
<comment type="similarity">
    <text evidence="1">Belongs to the glycosyltransferase 2 family.</text>
</comment>
<evidence type="ECO:0000256" key="1">
    <source>
        <dbReference type="ARBA" id="ARBA00006739"/>
    </source>
</evidence>
<name>G4HAI7_9BACL</name>
<dbReference type="PATRIC" id="fig|743719.3.peg.1168"/>
<dbReference type="STRING" id="743719.PaelaDRAFT_1170"/>
<keyword evidence="3" id="KW-0808">Transferase</keyword>
<dbReference type="Pfam" id="PF00535">
    <property type="entry name" value="Glycos_transf_2"/>
    <property type="match status" value="1"/>
</dbReference>
<dbReference type="CDD" id="cd00761">
    <property type="entry name" value="Glyco_tranf_GTA_type"/>
    <property type="match status" value="1"/>
</dbReference>
<dbReference type="RefSeq" id="WP_007128345.1">
    <property type="nucleotide sequence ID" value="NZ_AGIP01000002.1"/>
</dbReference>
<dbReference type="eggNOG" id="COG0463">
    <property type="taxonomic scope" value="Bacteria"/>
</dbReference>
<dbReference type="SUPFAM" id="SSF53448">
    <property type="entry name" value="Nucleotide-diphospho-sugar transferases"/>
    <property type="match status" value="1"/>
</dbReference>
<dbReference type="OrthoDB" id="396512at2"/>
<dbReference type="PANTHER" id="PTHR43685:SF11">
    <property type="entry name" value="GLYCOSYLTRANSFERASE TAGX-RELATED"/>
    <property type="match status" value="1"/>
</dbReference>
<dbReference type="InterPro" id="IPR029044">
    <property type="entry name" value="Nucleotide-diphossugar_trans"/>
</dbReference>
<dbReference type="GO" id="GO:0016740">
    <property type="term" value="F:transferase activity"/>
    <property type="evidence" value="ECO:0007669"/>
    <property type="project" value="UniProtKB-KW"/>
</dbReference>
<dbReference type="Gene3D" id="3.90.550.10">
    <property type="entry name" value="Spore Coat Polysaccharide Biosynthesis Protein SpsA, Chain A"/>
    <property type="match status" value="1"/>
</dbReference>
<feature type="domain" description="Glycosyltransferase 2-like" evidence="2">
    <location>
        <begin position="200"/>
        <end position="324"/>
    </location>
</feature>
<dbReference type="AlphaFoldDB" id="G4HAI7"/>